<dbReference type="Gene3D" id="1.10.150.20">
    <property type="entry name" value="5' to 3' exonuclease, C-terminal subdomain"/>
    <property type="match status" value="1"/>
</dbReference>
<keyword evidence="2" id="KW-0240">DNA-directed RNA polymerase</keyword>
<keyword evidence="2" id="KW-0804">Transcription</keyword>
<name>A0AB39HNR3_9BACI</name>
<dbReference type="Pfam" id="PF03118">
    <property type="entry name" value="RNA_pol_A_CTD"/>
    <property type="match status" value="1"/>
</dbReference>
<protein>
    <submittedName>
        <fullName evidence="2">DNA-directed RNA polymerase subunit alpha C-terminal domain-containing protein</fullName>
    </submittedName>
</protein>
<evidence type="ECO:0000259" key="1">
    <source>
        <dbReference type="Pfam" id="PF03118"/>
    </source>
</evidence>
<dbReference type="SUPFAM" id="SSF47789">
    <property type="entry name" value="C-terminal domain of RNA polymerase alpha subunit"/>
    <property type="match status" value="1"/>
</dbReference>
<dbReference type="EMBL" id="CP162599">
    <property type="protein sequence ID" value="XDK32190.1"/>
    <property type="molecule type" value="Genomic_DNA"/>
</dbReference>
<dbReference type="InterPro" id="IPR011260">
    <property type="entry name" value="RNAP_asu_C"/>
</dbReference>
<proteinExistence type="predicted"/>
<dbReference type="AlphaFoldDB" id="A0AB39HNR3"/>
<organism evidence="2">
    <name type="scientific">Ornithinibacillus sp. 4-3</name>
    <dbReference type="NCBI Taxonomy" id="3231488"/>
    <lineage>
        <taxon>Bacteria</taxon>
        <taxon>Bacillati</taxon>
        <taxon>Bacillota</taxon>
        <taxon>Bacilli</taxon>
        <taxon>Bacillales</taxon>
        <taxon>Bacillaceae</taxon>
        <taxon>Ornithinibacillus</taxon>
    </lineage>
</organism>
<dbReference type="GO" id="GO:0003899">
    <property type="term" value="F:DNA-directed RNA polymerase activity"/>
    <property type="evidence" value="ECO:0007669"/>
    <property type="project" value="InterPro"/>
</dbReference>
<dbReference type="GO" id="GO:0003677">
    <property type="term" value="F:DNA binding"/>
    <property type="evidence" value="ECO:0007669"/>
    <property type="project" value="InterPro"/>
</dbReference>
<accession>A0AB39HNR3</accession>
<reference evidence="2" key="1">
    <citation type="submission" date="2024-07" db="EMBL/GenBank/DDBJ databases">
        <title>Halotolerant mesophilic bacterium Ornithinibacillus sp. 4-3, sp. nov., isolated from soil.</title>
        <authorList>
            <person name="Sidarenka A.V."/>
            <person name="Guliayeva D.E."/>
            <person name="Leanovich S.I."/>
            <person name="Hileuskaya K.S."/>
            <person name="Akhremchuk A.E."/>
            <person name="Sikolenko M.A."/>
            <person name="Valentovich L.N."/>
        </authorList>
    </citation>
    <scope>NUCLEOTIDE SEQUENCE</scope>
    <source>
        <strain evidence="2">4-3</strain>
    </source>
</reference>
<dbReference type="GO" id="GO:0006351">
    <property type="term" value="P:DNA-templated transcription"/>
    <property type="evidence" value="ECO:0007669"/>
    <property type="project" value="InterPro"/>
</dbReference>
<dbReference type="GO" id="GO:0000428">
    <property type="term" value="C:DNA-directed RNA polymerase complex"/>
    <property type="evidence" value="ECO:0007669"/>
    <property type="project" value="UniProtKB-KW"/>
</dbReference>
<evidence type="ECO:0000313" key="2">
    <source>
        <dbReference type="EMBL" id="XDK32190.1"/>
    </source>
</evidence>
<dbReference type="RefSeq" id="WP_368652911.1">
    <property type="nucleotide sequence ID" value="NZ_CP162599.1"/>
</dbReference>
<gene>
    <name evidence="2" type="ORF">AB4Y30_14395</name>
</gene>
<sequence>MEYETFLAKLSKPARNALLHAEILSFEQIATLTEKEFLSFHGIGPKSLPVVQEALEQVGLTFKK</sequence>
<feature type="domain" description="RNA polymerase alpha subunit C-terminal" evidence="1">
    <location>
        <begin position="10"/>
        <end position="56"/>
    </location>
</feature>